<evidence type="ECO:0000256" key="3">
    <source>
        <dbReference type="ARBA" id="ARBA00012180"/>
    </source>
</evidence>
<dbReference type="OrthoDB" id="407198at2759"/>
<keyword evidence="5" id="KW-0479">Metal-binding</keyword>
<evidence type="ECO:0000256" key="4">
    <source>
        <dbReference type="ARBA" id="ARBA00022722"/>
    </source>
</evidence>
<reference evidence="10" key="1">
    <citation type="journal article" date="2020" name="Stud. Mycol.">
        <title>101 Dothideomycetes genomes: a test case for predicting lifestyles and emergence of pathogens.</title>
        <authorList>
            <person name="Haridas S."/>
            <person name="Albert R."/>
            <person name="Binder M."/>
            <person name="Bloem J."/>
            <person name="Labutti K."/>
            <person name="Salamov A."/>
            <person name="Andreopoulos B."/>
            <person name="Baker S."/>
            <person name="Barry K."/>
            <person name="Bills G."/>
            <person name="Bluhm B."/>
            <person name="Cannon C."/>
            <person name="Castanera R."/>
            <person name="Culley D."/>
            <person name="Daum C."/>
            <person name="Ezra D."/>
            <person name="Gonzalez J."/>
            <person name="Henrissat B."/>
            <person name="Kuo A."/>
            <person name="Liang C."/>
            <person name="Lipzen A."/>
            <person name="Lutzoni F."/>
            <person name="Magnuson J."/>
            <person name="Mondo S."/>
            <person name="Nolan M."/>
            <person name="Ohm R."/>
            <person name="Pangilinan J."/>
            <person name="Park H.-J."/>
            <person name="Ramirez L."/>
            <person name="Alfaro M."/>
            <person name="Sun H."/>
            <person name="Tritt A."/>
            <person name="Yoshinaga Y."/>
            <person name="Zwiers L.-H."/>
            <person name="Turgeon B."/>
            <person name="Goodwin S."/>
            <person name="Spatafora J."/>
            <person name="Crous P."/>
            <person name="Grigoriev I."/>
        </authorList>
    </citation>
    <scope>NUCLEOTIDE SEQUENCE</scope>
    <source>
        <strain evidence="10">CBS 130266</strain>
    </source>
</reference>
<organism evidence="10 11">
    <name type="scientific">Tothia fuscella</name>
    <dbReference type="NCBI Taxonomy" id="1048955"/>
    <lineage>
        <taxon>Eukaryota</taxon>
        <taxon>Fungi</taxon>
        <taxon>Dikarya</taxon>
        <taxon>Ascomycota</taxon>
        <taxon>Pezizomycotina</taxon>
        <taxon>Dothideomycetes</taxon>
        <taxon>Pleosporomycetidae</taxon>
        <taxon>Venturiales</taxon>
        <taxon>Cylindrosympodiaceae</taxon>
        <taxon>Tothia</taxon>
    </lineage>
</organism>
<name>A0A9P4P3K0_9PEZI</name>
<feature type="region of interest" description="Disordered" evidence="8">
    <location>
        <begin position="151"/>
        <end position="182"/>
    </location>
</feature>
<feature type="domain" description="RNase H type-1" evidence="9">
    <location>
        <begin position="1"/>
        <end position="166"/>
    </location>
</feature>
<evidence type="ECO:0000313" key="10">
    <source>
        <dbReference type="EMBL" id="KAF2436602.1"/>
    </source>
</evidence>
<dbReference type="PROSITE" id="PS50879">
    <property type="entry name" value="RNASE_H_1"/>
    <property type="match status" value="1"/>
</dbReference>
<accession>A0A9P4P3K0</accession>
<evidence type="ECO:0000313" key="11">
    <source>
        <dbReference type="Proteomes" id="UP000800235"/>
    </source>
</evidence>
<evidence type="ECO:0000256" key="7">
    <source>
        <dbReference type="ARBA" id="ARBA00022801"/>
    </source>
</evidence>
<dbReference type="InterPro" id="IPR050092">
    <property type="entry name" value="RNase_H"/>
</dbReference>
<proteinExistence type="inferred from homology"/>
<dbReference type="GO" id="GO:0046872">
    <property type="term" value="F:metal ion binding"/>
    <property type="evidence" value="ECO:0007669"/>
    <property type="project" value="UniProtKB-KW"/>
</dbReference>
<dbReference type="Proteomes" id="UP000800235">
    <property type="component" value="Unassembled WGS sequence"/>
</dbReference>
<sequence length="182" mass="21195">MVYSMRIYVDGACRHNGKPWAKGVSACVIKNRNSGYKGWTRLLPLNPRPTNQRTEIDAIILALEQALQRYEELNGYPSLDVLIHSDSRYAVNCMEDWVYKWSSNGWLNTRGEEVVNRDIIQKASGLDDELKELGSVSYVWIPREENGEADGLCNERLDKEEREEREQENNRYTSDDSDDYYY</sequence>
<evidence type="ECO:0000259" key="9">
    <source>
        <dbReference type="PROSITE" id="PS50879"/>
    </source>
</evidence>
<keyword evidence="11" id="KW-1185">Reference proteome</keyword>
<gene>
    <name evidence="10" type="ORF">EJ08DRAFT_644928</name>
</gene>
<evidence type="ECO:0000256" key="6">
    <source>
        <dbReference type="ARBA" id="ARBA00022759"/>
    </source>
</evidence>
<dbReference type="PANTHER" id="PTHR10642">
    <property type="entry name" value="RIBONUCLEASE H1"/>
    <property type="match status" value="1"/>
</dbReference>
<dbReference type="PANTHER" id="PTHR10642:SF26">
    <property type="entry name" value="RIBONUCLEASE H1"/>
    <property type="match status" value="1"/>
</dbReference>
<dbReference type="Pfam" id="PF00075">
    <property type="entry name" value="RNase_H"/>
    <property type="match status" value="1"/>
</dbReference>
<evidence type="ECO:0000256" key="1">
    <source>
        <dbReference type="ARBA" id="ARBA00000077"/>
    </source>
</evidence>
<dbReference type="InterPro" id="IPR012337">
    <property type="entry name" value="RNaseH-like_sf"/>
</dbReference>
<keyword evidence="4" id="KW-0540">Nuclease</keyword>
<dbReference type="GO" id="GO:0003676">
    <property type="term" value="F:nucleic acid binding"/>
    <property type="evidence" value="ECO:0007669"/>
    <property type="project" value="InterPro"/>
</dbReference>
<protein>
    <recommendedName>
        <fullName evidence="3">ribonuclease H</fullName>
        <ecNumber evidence="3">3.1.26.4</ecNumber>
    </recommendedName>
</protein>
<dbReference type="Gene3D" id="3.30.420.10">
    <property type="entry name" value="Ribonuclease H-like superfamily/Ribonuclease H"/>
    <property type="match status" value="1"/>
</dbReference>
<comment type="catalytic activity">
    <reaction evidence="1">
        <text>Endonucleolytic cleavage to 5'-phosphomonoester.</text>
        <dbReference type="EC" id="3.1.26.4"/>
    </reaction>
</comment>
<dbReference type="SUPFAM" id="SSF53098">
    <property type="entry name" value="Ribonuclease H-like"/>
    <property type="match status" value="1"/>
</dbReference>
<dbReference type="InterPro" id="IPR036397">
    <property type="entry name" value="RNaseH_sf"/>
</dbReference>
<evidence type="ECO:0000256" key="5">
    <source>
        <dbReference type="ARBA" id="ARBA00022723"/>
    </source>
</evidence>
<dbReference type="AlphaFoldDB" id="A0A9P4P3K0"/>
<evidence type="ECO:0000256" key="2">
    <source>
        <dbReference type="ARBA" id="ARBA00005300"/>
    </source>
</evidence>
<feature type="compositionally biased region" description="Basic and acidic residues" evidence="8">
    <location>
        <begin position="153"/>
        <end position="169"/>
    </location>
</feature>
<comment type="similarity">
    <text evidence="2">Belongs to the RNase H family.</text>
</comment>
<dbReference type="GO" id="GO:0043137">
    <property type="term" value="P:DNA replication, removal of RNA primer"/>
    <property type="evidence" value="ECO:0007669"/>
    <property type="project" value="TreeGrafter"/>
</dbReference>
<evidence type="ECO:0000256" key="8">
    <source>
        <dbReference type="SAM" id="MobiDB-lite"/>
    </source>
</evidence>
<dbReference type="GO" id="GO:0004523">
    <property type="term" value="F:RNA-DNA hybrid ribonuclease activity"/>
    <property type="evidence" value="ECO:0007669"/>
    <property type="project" value="UniProtKB-EC"/>
</dbReference>
<keyword evidence="7" id="KW-0378">Hydrolase</keyword>
<dbReference type="InterPro" id="IPR002156">
    <property type="entry name" value="RNaseH_domain"/>
</dbReference>
<dbReference type="EC" id="3.1.26.4" evidence="3"/>
<dbReference type="EMBL" id="MU007010">
    <property type="protein sequence ID" value="KAF2436602.1"/>
    <property type="molecule type" value="Genomic_DNA"/>
</dbReference>
<comment type="caution">
    <text evidence="10">The sequence shown here is derived from an EMBL/GenBank/DDBJ whole genome shotgun (WGS) entry which is preliminary data.</text>
</comment>
<keyword evidence="6" id="KW-0255">Endonuclease</keyword>